<keyword evidence="3" id="KW-0808">Transferase</keyword>
<dbReference type="Proteomes" id="UP000076964">
    <property type="component" value="Unassembled WGS sequence"/>
</dbReference>
<comment type="similarity">
    <text evidence="1">Belongs to the glycosyltransferase 2 family. WaaE/KdtX subfamily.</text>
</comment>
<dbReference type="PANTHER" id="PTHR43630:SF2">
    <property type="entry name" value="GLYCOSYLTRANSFERASE"/>
    <property type="match status" value="1"/>
</dbReference>
<protein>
    <submittedName>
        <fullName evidence="3">Glycosyl transferase</fullName>
    </submittedName>
</protein>
<dbReference type="Pfam" id="PF00535">
    <property type="entry name" value="Glycos_transf_2"/>
    <property type="match status" value="1"/>
</dbReference>
<gene>
    <name evidence="3" type="ORF">TH606_05610</name>
</gene>
<evidence type="ECO:0000313" key="3">
    <source>
        <dbReference type="EMBL" id="OAG27673.1"/>
    </source>
</evidence>
<evidence type="ECO:0000313" key="4">
    <source>
        <dbReference type="Proteomes" id="UP000076964"/>
    </source>
</evidence>
<name>A0A177E6T6_9BACT</name>
<dbReference type="InterPro" id="IPR001173">
    <property type="entry name" value="Glyco_trans_2-like"/>
</dbReference>
<feature type="domain" description="Glycosyltransferase 2-like" evidence="2">
    <location>
        <begin position="6"/>
        <end position="116"/>
    </location>
</feature>
<dbReference type="CDD" id="cd02511">
    <property type="entry name" value="Beta4Glucosyltransferase"/>
    <property type="match status" value="1"/>
</dbReference>
<dbReference type="PANTHER" id="PTHR43630">
    <property type="entry name" value="POLY-BETA-1,6-N-ACETYL-D-GLUCOSAMINE SYNTHASE"/>
    <property type="match status" value="1"/>
</dbReference>
<reference evidence="3 4" key="1">
    <citation type="submission" date="2016-02" db="EMBL/GenBank/DDBJ databases">
        <title>Draft genome sequence of Thermodesulfatator sp. S606.</title>
        <authorList>
            <person name="Lai Q."/>
            <person name="Cao J."/>
            <person name="Dupont S."/>
            <person name="Shao Z."/>
            <person name="Jebbar M."/>
            <person name="Alain K."/>
        </authorList>
    </citation>
    <scope>NUCLEOTIDE SEQUENCE [LARGE SCALE GENOMIC DNA]</scope>
    <source>
        <strain evidence="3 4">S606</strain>
    </source>
</reference>
<dbReference type="OrthoDB" id="9815923at2"/>
<dbReference type="SUPFAM" id="SSF53448">
    <property type="entry name" value="Nucleotide-diphospho-sugar transferases"/>
    <property type="match status" value="1"/>
</dbReference>
<keyword evidence="4" id="KW-1185">Reference proteome</keyword>
<dbReference type="InterPro" id="IPR029044">
    <property type="entry name" value="Nucleotide-diphossugar_trans"/>
</dbReference>
<organism evidence="3 4">
    <name type="scientific">Thermodesulfatator autotrophicus</name>
    <dbReference type="NCBI Taxonomy" id="1795632"/>
    <lineage>
        <taxon>Bacteria</taxon>
        <taxon>Pseudomonadati</taxon>
        <taxon>Thermodesulfobacteriota</taxon>
        <taxon>Thermodesulfobacteria</taxon>
        <taxon>Thermodesulfobacteriales</taxon>
        <taxon>Thermodesulfatatoraceae</taxon>
        <taxon>Thermodesulfatator</taxon>
    </lineage>
</organism>
<dbReference type="Gene3D" id="3.90.550.10">
    <property type="entry name" value="Spore Coat Polysaccharide Biosynthesis Protein SpsA, Chain A"/>
    <property type="match status" value="1"/>
</dbReference>
<proteinExistence type="inferred from homology"/>
<dbReference type="AlphaFoldDB" id="A0A177E6T6"/>
<comment type="caution">
    <text evidence="3">The sequence shown here is derived from an EMBL/GenBank/DDBJ whole genome shotgun (WGS) entry which is preliminary data.</text>
</comment>
<accession>A0A177E6T6</accession>
<evidence type="ECO:0000256" key="1">
    <source>
        <dbReference type="ARBA" id="ARBA00038494"/>
    </source>
</evidence>
<sequence>MNQKLSIVMITKDSEKYLEQSLSSCKFADEIIIVDSGSKDKTKKIAEKFGVKFFYYEWQGFAKQKQLAVNLAKNDWIFILDSDEIITDKLREEVLSILENPFKKGYLVPRLNYFFGKPIKRCGLYPDYSLRLFDKNYGKLSNSIVHERVLINGPVGKLKNYLIHYAYESIEEFINKQNRYSTLGAKPNKIKAIFSPAWTFFKLYFLKLGILEGWRGFLISTLYSQYTFWKHIKTQETKER</sequence>
<dbReference type="EMBL" id="LSFI01000022">
    <property type="protein sequence ID" value="OAG27673.1"/>
    <property type="molecule type" value="Genomic_DNA"/>
</dbReference>
<dbReference type="STRING" id="1795632.TH606_05610"/>
<dbReference type="RefSeq" id="WP_068541942.1">
    <property type="nucleotide sequence ID" value="NZ_LSFI01000022.1"/>
</dbReference>
<evidence type="ECO:0000259" key="2">
    <source>
        <dbReference type="Pfam" id="PF00535"/>
    </source>
</evidence>
<dbReference type="GO" id="GO:0016740">
    <property type="term" value="F:transferase activity"/>
    <property type="evidence" value="ECO:0007669"/>
    <property type="project" value="UniProtKB-KW"/>
</dbReference>